<feature type="transmembrane region" description="Helical" evidence="7">
    <location>
        <begin position="435"/>
        <end position="461"/>
    </location>
</feature>
<evidence type="ECO:0000256" key="6">
    <source>
        <dbReference type="ARBA" id="ARBA00023136"/>
    </source>
</evidence>
<dbReference type="Pfam" id="PF00528">
    <property type="entry name" value="BPD_transp_1"/>
    <property type="match status" value="1"/>
</dbReference>
<keyword evidence="3" id="KW-1003">Cell membrane</keyword>
<feature type="transmembrane region" description="Helical" evidence="7">
    <location>
        <begin position="316"/>
        <end position="334"/>
    </location>
</feature>
<keyword evidence="10" id="KW-1185">Reference proteome</keyword>
<name>A0A3N2ANS5_9MICO</name>
<evidence type="ECO:0000256" key="3">
    <source>
        <dbReference type="ARBA" id="ARBA00022475"/>
    </source>
</evidence>
<dbReference type="PANTHER" id="PTHR43163:SF2">
    <property type="entry name" value="ABC TRANSPORTER PERMEASE PROTEIN"/>
    <property type="match status" value="1"/>
</dbReference>
<feature type="transmembrane region" description="Helical" evidence="7">
    <location>
        <begin position="205"/>
        <end position="222"/>
    </location>
</feature>
<evidence type="ECO:0000259" key="8">
    <source>
        <dbReference type="PROSITE" id="PS50928"/>
    </source>
</evidence>
<dbReference type="RefSeq" id="WP_123695841.1">
    <property type="nucleotide sequence ID" value="NZ_RKHJ01000001.1"/>
</dbReference>
<feature type="transmembrane region" description="Helical" evidence="7">
    <location>
        <begin position="261"/>
        <end position="279"/>
    </location>
</feature>
<feature type="transmembrane region" description="Helical" evidence="7">
    <location>
        <begin position="481"/>
        <end position="506"/>
    </location>
</feature>
<gene>
    <name evidence="9" type="ORF">EDD26_0002</name>
</gene>
<proteinExistence type="inferred from homology"/>
<feature type="transmembrane region" description="Helical" evidence="7">
    <location>
        <begin position="377"/>
        <end position="395"/>
    </location>
</feature>
<dbReference type="InterPro" id="IPR035906">
    <property type="entry name" value="MetI-like_sf"/>
</dbReference>
<keyword evidence="5 7" id="KW-1133">Transmembrane helix</keyword>
<dbReference type="CDD" id="cd06261">
    <property type="entry name" value="TM_PBP2"/>
    <property type="match status" value="1"/>
</dbReference>
<dbReference type="OrthoDB" id="147639at2"/>
<feature type="transmembrane region" description="Helical" evidence="7">
    <location>
        <begin position="285"/>
        <end position="309"/>
    </location>
</feature>
<comment type="subcellular location">
    <subcellularLocation>
        <location evidence="1 7">Cell membrane</location>
        <topology evidence="1 7">Multi-pass membrane protein</topology>
    </subcellularLocation>
</comment>
<evidence type="ECO:0000256" key="5">
    <source>
        <dbReference type="ARBA" id="ARBA00022989"/>
    </source>
</evidence>
<feature type="transmembrane region" description="Helical" evidence="7">
    <location>
        <begin position="137"/>
        <end position="158"/>
    </location>
</feature>
<keyword evidence="4 7" id="KW-0812">Transmembrane</keyword>
<keyword evidence="6 7" id="KW-0472">Membrane</keyword>
<comment type="similarity">
    <text evidence="7">Belongs to the binding-protein-dependent transport system permease family.</text>
</comment>
<feature type="transmembrane region" description="Helical" evidence="7">
    <location>
        <begin position="178"/>
        <end position="198"/>
    </location>
</feature>
<feature type="transmembrane region" description="Helical" evidence="7">
    <location>
        <begin position="108"/>
        <end position="130"/>
    </location>
</feature>
<sequence length="513" mass="55057">MLSFVVRRIIASILTLLVASFLMYVLAANSGNPLEDLQASNAPNAQQLIGQRIERLSLDVPPPLRWFGWLAGAAGCLVPFGTCDLGVDLNFTPVTQLLPGAVTSTVRLVAASTILAILLGVITGIVSALRQYSAFDLVMTFVSFFLYSLPSFLVAVLLKEFIAIDFNNWFSSGDSSFGIVPTIIVALVLGFILQAIVAGSMRNRLITFGVSAAATVAVLVYMDAVNWFQTPGLGAVGLLLLIAGVVFGVVALLSGFENRRVLLGAGVAGVLAYASYFLLQPLFAISTIWTVIIIALAVLAICFVVGFLIGGPDRSLVVRVAMLVGFVSFLLVVADRFLQAWPGYVAHPRINERPVATVGEATVGLQGDMWFMGIDQIMHFLLPTISLTLISFAGYTRYARAGLLEVLNQDYIRTARAKGLSERTVITRHAFRNMLIPITTIVAADIGALLGGAIITERVFAISGMGSLFAVSLARVDLNPIMGYFLVIGITAILFNFIADLSYALLDPRVRVK</sequence>
<evidence type="ECO:0000256" key="2">
    <source>
        <dbReference type="ARBA" id="ARBA00022448"/>
    </source>
</evidence>
<evidence type="ECO:0000313" key="10">
    <source>
        <dbReference type="Proteomes" id="UP000275456"/>
    </source>
</evidence>
<protein>
    <submittedName>
        <fullName evidence="9">Peptide/nickel transport system permease protein</fullName>
    </submittedName>
</protein>
<reference evidence="9 10" key="1">
    <citation type="submission" date="2018-11" db="EMBL/GenBank/DDBJ databases">
        <title>Sequencing the genomes of 1000 actinobacteria strains.</title>
        <authorList>
            <person name="Klenk H.-P."/>
        </authorList>
    </citation>
    <scope>NUCLEOTIDE SEQUENCE [LARGE SCALE GENOMIC DNA]</scope>
    <source>
        <strain evidence="9 10">DSM 9580</strain>
    </source>
</reference>
<evidence type="ECO:0000256" key="7">
    <source>
        <dbReference type="RuleBase" id="RU363032"/>
    </source>
</evidence>
<dbReference type="GO" id="GO:0055085">
    <property type="term" value="P:transmembrane transport"/>
    <property type="evidence" value="ECO:0007669"/>
    <property type="project" value="InterPro"/>
</dbReference>
<evidence type="ECO:0000256" key="1">
    <source>
        <dbReference type="ARBA" id="ARBA00004651"/>
    </source>
</evidence>
<dbReference type="Gene3D" id="1.10.3720.10">
    <property type="entry name" value="MetI-like"/>
    <property type="match status" value="1"/>
</dbReference>
<evidence type="ECO:0000256" key="4">
    <source>
        <dbReference type="ARBA" id="ARBA00022692"/>
    </source>
</evidence>
<feature type="domain" description="ABC transmembrane type-1" evidence="8">
    <location>
        <begin position="102"/>
        <end position="499"/>
    </location>
</feature>
<organism evidence="9 10">
    <name type="scientific">Agrococcus jenensis</name>
    <dbReference type="NCBI Taxonomy" id="46353"/>
    <lineage>
        <taxon>Bacteria</taxon>
        <taxon>Bacillati</taxon>
        <taxon>Actinomycetota</taxon>
        <taxon>Actinomycetes</taxon>
        <taxon>Micrococcales</taxon>
        <taxon>Microbacteriaceae</taxon>
        <taxon>Agrococcus</taxon>
    </lineage>
</organism>
<feature type="transmembrane region" description="Helical" evidence="7">
    <location>
        <begin position="234"/>
        <end position="254"/>
    </location>
</feature>
<dbReference type="SUPFAM" id="SSF161098">
    <property type="entry name" value="MetI-like"/>
    <property type="match status" value="1"/>
</dbReference>
<dbReference type="PANTHER" id="PTHR43163">
    <property type="entry name" value="DIPEPTIDE TRANSPORT SYSTEM PERMEASE PROTEIN DPPB-RELATED"/>
    <property type="match status" value="1"/>
</dbReference>
<dbReference type="EMBL" id="RKHJ01000001">
    <property type="protein sequence ID" value="ROR64656.1"/>
    <property type="molecule type" value="Genomic_DNA"/>
</dbReference>
<dbReference type="PROSITE" id="PS50928">
    <property type="entry name" value="ABC_TM1"/>
    <property type="match status" value="1"/>
</dbReference>
<dbReference type="Proteomes" id="UP000275456">
    <property type="component" value="Unassembled WGS sequence"/>
</dbReference>
<dbReference type="InterPro" id="IPR000515">
    <property type="entry name" value="MetI-like"/>
</dbReference>
<keyword evidence="2 7" id="KW-0813">Transport</keyword>
<dbReference type="AlphaFoldDB" id="A0A3N2ANS5"/>
<evidence type="ECO:0000313" key="9">
    <source>
        <dbReference type="EMBL" id="ROR64656.1"/>
    </source>
</evidence>
<comment type="caution">
    <text evidence="9">The sequence shown here is derived from an EMBL/GenBank/DDBJ whole genome shotgun (WGS) entry which is preliminary data.</text>
</comment>
<accession>A0A3N2ANS5</accession>
<dbReference type="GO" id="GO:0005886">
    <property type="term" value="C:plasma membrane"/>
    <property type="evidence" value="ECO:0007669"/>
    <property type="project" value="UniProtKB-SubCell"/>
</dbReference>